<dbReference type="GO" id="GO:0008218">
    <property type="term" value="P:bioluminescence"/>
    <property type="evidence" value="ECO:0007669"/>
    <property type="project" value="InterPro"/>
</dbReference>
<dbReference type="Proteomes" id="UP000575083">
    <property type="component" value="Unassembled WGS sequence"/>
</dbReference>
<protein>
    <recommendedName>
        <fullName evidence="2">Acyl-CoA reductase</fullName>
        <ecNumber evidence="2">1.2.1.50</ecNumber>
    </recommendedName>
</protein>
<accession>A0A7X0PKE2</accession>
<name>A0A7X0PKE2_9BURK</name>
<dbReference type="RefSeq" id="WP_184863963.1">
    <property type="nucleotide sequence ID" value="NZ_JACHLK010000017.1"/>
</dbReference>
<dbReference type="InterPro" id="IPR016161">
    <property type="entry name" value="Ald_DH/histidinol_DH"/>
</dbReference>
<dbReference type="PIRSF" id="PIRSF009414">
    <property type="entry name" value="LuxC"/>
    <property type="match status" value="1"/>
</dbReference>
<proteinExistence type="inferred from homology"/>
<organism evidence="3 4">
    <name type="scientific">Acidovorax soli</name>
    <dbReference type="NCBI Taxonomy" id="592050"/>
    <lineage>
        <taxon>Bacteria</taxon>
        <taxon>Pseudomonadati</taxon>
        <taxon>Pseudomonadota</taxon>
        <taxon>Betaproteobacteria</taxon>
        <taxon>Burkholderiales</taxon>
        <taxon>Comamonadaceae</taxon>
        <taxon>Acidovorax</taxon>
    </lineage>
</organism>
<dbReference type="EMBL" id="JACHLK010000017">
    <property type="protein sequence ID" value="MBB6563194.1"/>
    <property type="molecule type" value="Genomic_DNA"/>
</dbReference>
<evidence type="ECO:0000256" key="2">
    <source>
        <dbReference type="PIRNR" id="PIRNR009414"/>
    </source>
</evidence>
<comment type="similarity">
    <text evidence="2">Belongs to the LuxC family.</text>
</comment>
<dbReference type="AlphaFoldDB" id="A0A7X0PKE2"/>
<keyword evidence="1 2" id="KW-0521">NADP</keyword>
<dbReference type="Pfam" id="PF05893">
    <property type="entry name" value="LuxC"/>
    <property type="match status" value="1"/>
</dbReference>
<dbReference type="SUPFAM" id="SSF53720">
    <property type="entry name" value="ALDH-like"/>
    <property type="match status" value="1"/>
</dbReference>
<dbReference type="CDD" id="cd07080">
    <property type="entry name" value="ALDH_Acyl-CoA-Red_LuxC"/>
    <property type="match status" value="1"/>
</dbReference>
<keyword evidence="2" id="KW-0560">Oxidoreductase</keyword>
<gene>
    <name evidence="3" type="ORF">HNP48_005913</name>
</gene>
<dbReference type="GO" id="GO:0003995">
    <property type="term" value="F:acyl-CoA dehydrogenase activity"/>
    <property type="evidence" value="ECO:0007669"/>
    <property type="project" value="InterPro"/>
</dbReference>
<evidence type="ECO:0000313" key="4">
    <source>
        <dbReference type="Proteomes" id="UP000575083"/>
    </source>
</evidence>
<comment type="catalytic activity">
    <reaction evidence="2">
        <text>a long-chain fatty aldehyde + NADP(+) + CoA = a long-chain fatty acyl-CoA + NADPH + H(+)</text>
        <dbReference type="Rhea" id="RHEA:15437"/>
        <dbReference type="ChEBI" id="CHEBI:15378"/>
        <dbReference type="ChEBI" id="CHEBI:17176"/>
        <dbReference type="ChEBI" id="CHEBI:57287"/>
        <dbReference type="ChEBI" id="CHEBI:57783"/>
        <dbReference type="ChEBI" id="CHEBI:58349"/>
        <dbReference type="ChEBI" id="CHEBI:83139"/>
        <dbReference type="EC" id="1.2.1.50"/>
    </reaction>
</comment>
<dbReference type="GO" id="GO:0050062">
    <property type="term" value="F:long-chain-fatty-acyl-CoA reductase activity"/>
    <property type="evidence" value="ECO:0007669"/>
    <property type="project" value="UniProtKB-EC"/>
</dbReference>
<keyword evidence="4" id="KW-1185">Reference proteome</keyword>
<sequence>MSIPRIQAGYLPGLAAAEVEWQVLRFAQSGQALEVEVPVLSAAQMDALAARVRQASALHLKTMPVSEIIAVIDQAIARLLDRSDPCRQQAEAFLPLVSGYDQDMVRLGLTGFFKTFRAAQLRRFVAEDFANPQVLDGFQPTPKGGAVRAFGPDLLVHNWAGNVPALALWSLVCGLLVKAGNIGKLPSAEPLFAGWFARLLAEVHPPIADCFAVVWWRGAGDEGASALYAQADTVLAYGGNEALDAIRRRLPVTTRFLPHGHKLGFGVVSASALDTQKAPALARLAAWDVMRYDQQGCYSPHVFYVQRGGAVSPRVFANYLAGELANLQRRFPRRPLDVEDSTAVARWQQGVEWKALSASSAESADQLIGSPQAAWSVAYSETHQALAPTATQRTIQVVAVDALDEVVPLVAPHSRFLQTAGVAAAPEELFRLAGLLGAAGVTRISAIGSMSMPEAGWHHDGRFNLLDLVRMVEIENSAELAAEPLAPYAD</sequence>
<comment type="caution">
    <text evidence="3">The sequence shown here is derived from an EMBL/GenBank/DDBJ whole genome shotgun (WGS) entry which is preliminary data.</text>
</comment>
<dbReference type="InterPro" id="IPR008670">
    <property type="entry name" value="CoA_reduct_LuxC"/>
</dbReference>
<reference evidence="3 4" key="1">
    <citation type="submission" date="2020-08" db="EMBL/GenBank/DDBJ databases">
        <title>Functional genomics of gut bacteria from endangered species of beetles.</title>
        <authorList>
            <person name="Carlos-Shanley C."/>
        </authorList>
    </citation>
    <scope>NUCLEOTIDE SEQUENCE [LARGE SCALE GENOMIC DNA]</scope>
    <source>
        <strain evidence="3 4">S00198</strain>
    </source>
</reference>
<dbReference type="EC" id="1.2.1.50" evidence="2"/>
<evidence type="ECO:0000313" key="3">
    <source>
        <dbReference type="EMBL" id="MBB6563194.1"/>
    </source>
</evidence>
<evidence type="ECO:0000256" key="1">
    <source>
        <dbReference type="ARBA" id="ARBA00022857"/>
    </source>
</evidence>